<feature type="region of interest" description="Disordered" evidence="1">
    <location>
        <begin position="239"/>
        <end position="264"/>
    </location>
</feature>
<dbReference type="Proteomes" id="UP000243579">
    <property type="component" value="Unassembled WGS sequence"/>
</dbReference>
<dbReference type="OrthoDB" id="71309at2759"/>
<dbReference type="EMBL" id="JNBR01001511">
    <property type="protein sequence ID" value="OQR86381.1"/>
    <property type="molecule type" value="Genomic_DNA"/>
</dbReference>
<proteinExistence type="predicted"/>
<evidence type="ECO:0000313" key="2">
    <source>
        <dbReference type="EMBL" id="OQR86381.1"/>
    </source>
</evidence>
<protein>
    <recommendedName>
        <fullName evidence="4">BZIP domain-containing protein</fullName>
    </recommendedName>
</protein>
<gene>
    <name evidence="2" type="ORF">ACHHYP_10607</name>
</gene>
<evidence type="ECO:0000256" key="1">
    <source>
        <dbReference type="SAM" id="MobiDB-lite"/>
    </source>
</evidence>
<comment type="caution">
    <text evidence="2">The sequence shown here is derived from an EMBL/GenBank/DDBJ whole genome shotgun (WGS) entry which is preliminary data.</text>
</comment>
<feature type="compositionally biased region" description="Acidic residues" evidence="1">
    <location>
        <begin position="255"/>
        <end position="264"/>
    </location>
</feature>
<dbReference type="AlphaFoldDB" id="A0A1V9YL11"/>
<name>A0A1V9YL11_ACHHY</name>
<evidence type="ECO:0000313" key="3">
    <source>
        <dbReference type="Proteomes" id="UP000243579"/>
    </source>
</evidence>
<reference evidence="2 3" key="1">
    <citation type="journal article" date="2014" name="Genome Biol. Evol.">
        <title>The secreted proteins of Achlya hypogyna and Thraustotheca clavata identify the ancestral oomycete secretome and reveal gene acquisitions by horizontal gene transfer.</title>
        <authorList>
            <person name="Misner I."/>
            <person name="Blouin N."/>
            <person name="Leonard G."/>
            <person name="Richards T.A."/>
            <person name="Lane C.E."/>
        </authorList>
    </citation>
    <scope>NUCLEOTIDE SEQUENCE [LARGE SCALE GENOMIC DNA]</scope>
    <source>
        <strain evidence="2 3">ATCC 48635</strain>
    </source>
</reference>
<accession>A0A1V9YL11</accession>
<organism evidence="2 3">
    <name type="scientific">Achlya hypogyna</name>
    <name type="common">Oomycete</name>
    <name type="synonym">Protoachlya hypogyna</name>
    <dbReference type="NCBI Taxonomy" id="1202772"/>
    <lineage>
        <taxon>Eukaryota</taxon>
        <taxon>Sar</taxon>
        <taxon>Stramenopiles</taxon>
        <taxon>Oomycota</taxon>
        <taxon>Saprolegniomycetes</taxon>
        <taxon>Saprolegniales</taxon>
        <taxon>Achlyaceae</taxon>
        <taxon>Achlya</taxon>
    </lineage>
</organism>
<feature type="compositionally biased region" description="Basic and acidic residues" evidence="1">
    <location>
        <begin position="190"/>
        <end position="210"/>
    </location>
</feature>
<sequence>MSLEYLLDVAIQFESQADHQPPVEQPVAPLPEPARPPMLPPAGHFGDHPLMVKFDPREYTHIQAAPFHPFLLPPTGAMFALDPKRVAEAGAYLAPFLLTHKAEAARRRQVAIARRNAKRNIVPRHGVTSDGAPAVCIDRNKTKNRISAASYRENRDKRVTFIMNEIMQLQAEHPGLVSKEWVPMKKSKSAIRDGESKEEYRKRTNRESAADSRYQQQQKLQYLTRELARLRAIVHVGDGKSYPALATSTSPPQDDNNDDTDQPI</sequence>
<feature type="region of interest" description="Disordered" evidence="1">
    <location>
        <begin position="185"/>
        <end position="213"/>
    </location>
</feature>
<evidence type="ECO:0008006" key="4">
    <source>
        <dbReference type="Google" id="ProtNLM"/>
    </source>
</evidence>
<keyword evidence="3" id="KW-1185">Reference proteome</keyword>